<dbReference type="Proteomes" id="UP001140949">
    <property type="component" value="Unassembled WGS sequence"/>
</dbReference>
<dbReference type="AlphaFoldDB" id="A0AAX6DHH4"/>
<evidence type="ECO:0000313" key="2">
    <source>
        <dbReference type="EMBL" id="KAJ6791198.1"/>
    </source>
</evidence>
<keyword evidence="3" id="KW-1185">Reference proteome</keyword>
<feature type="transmembrane region" description="Helical" evidence="1">
    <location>
        <begin position="13"/>
        <end position="31"/>
    </location>
</feature>
<keyword evidence="1" id="KW-1133">Transmembrane helix</keyword>
<accession>A0AAX6DHH4</accession>
<name>A0AAX6DHH4_IRIPA</name>
<gene>
    <name evidence="2" type="ORF">M6B38_245430</name>
</gene>
<reference evidence="2" key="2">
    <citation type="submission" date="2023-04" db="EMBL/GenBank/DDBJ databases">
        <authorList>
            <person name="Bruccoleri R.E."/>
            <person name="Oakeley E.J."/>
            <person name="Faust A.-M."/>
            <person name="Dessus-Babus S."/>
            <person name="Altorfer M."/>
            <person name="Burckhardt D."/>
            <person name="Oertli M."/>
            <person name="Naumann U."/>
            <person name="Petersen F."/>
            <person name="Wong J."/>
        </authorList>
    </citation>
    <scope>NUCLEOTIDE SEQUENCE</scope>
    <source>
        <strain evidence="2">GSM-AAB239-AS_SAM_17_03QT</strain>
        <tissue evidence="2">Leaf</tissue>
    </source>
</reference>
<keyword evidence="1" id="KW-0472">Membrane</keyword>
<evidence type="ECO:0000313" key="3">
    <source>
        <dbReference type="Proteomes" id="UP001140949"/>
    </source>
</evidence>
<keyword evidence="1" id="KW-0812">Transmembrane</keyword>
<comment type="caution">
    <text evidence="2">The sequence shown here is derived from an EMBL/GenBank/DDBJ whole genome shotgun (WGS) entry which is preliminary data.</text>
</comment>
<dbReference type="EMBL" id="JANAVB010044618">
    <property type="protein sequence ID" value="KAJ6791198.1"/>
    <property type="molecule type" value="Genomic_DNA"/>
</dbReference>
<evidence type="ECO:0000256" key="1">
    <source>
        <dbReference type="SAM" id="Phobius"/>
    </source>
</evidence>
<organism evidence="2 3">
    <name type="scientific">Iris pallida</name>
    <name type="common">Sweet iris</name>
    <dbReference type="NCBI Taxonomy" id="29817"/>
    <lineage>
        <taxon>Eukaryota</taxon>
        <taxon>Viridiplantae</taxon>
        <taxon>Streptophyta</taxon>
        <taxon>Embryophyta</taxon>
        <taxon>Tracheophyta</taxon>
        <taxon>Spermatophyta</taxon>
        <taxon>Magnoliopsida</taxon>
        <taxon>Liliopsida</taxon>
        <taxon>Asparagales</taxon>
        <taxon>Iridaceae</taxon>
        <taxon>Iridoideae</taxon>
        <taxon>Irideae</taxon>
        <taxon>Iris</taxon>
    </lineage>
</organism>
<reference evidence="2" key="1">
    <citation type="journal article" date="2023" name="GigaByte">
        <title>Genome assembly of the bearded iris, Iris pallida Lam.</title>
        <authorList>
            <person name="Bruccoleri R.E."/>
            <person name="Oakeley E.J."/>
            <person name="Faust A.M.E."/>
            <person name="Altorfer M."/>
            <person name="Dessus-Babus S."/>
            <person name="Burckhardt D."/>
            <person name="Oertli M."/>
            <person name="Naumann U."/>
            <person name="Petersen F."/>
            <person name="Wong J."/>
        </authorList>
    </citation>
    <scope>NUCLEOTIDE SEQUENCE</scope>
    <source>
        <strain evidence="2">GSM-AAB239-AS_SAM_17_03QT</strain>
    </source>
</reference>
<proteinExistence type="predicted"/>
<protein>
    <submittedName>
        <fullName evidence="2">Uncharacterized protein</fullName>
    </submittedName>
</protein>
<sequence>MSWPLAKITDRDLLLRRSVICPCLMVLLVVVRRPVVVVVRPLLVTLEVASSRILPLRSRRLALLHVLSSYQDPLVCLGATCDHRGTNLFS</sequence>